<keyword evidence="1" id="KW-0472">Membrane</keyword>
<dbReference type="Gene3D" id="3.40.50.2300">
    <property type="match status" value="1"/>
</dbReference>
<dbReference type="EMBL" id="CP011391">
    <property type="protein sequence ID" value="AMK53329.1"/>
    <property type="molecule type" value="Genomic_DNA"/>
</dbReference>
<keyword evidence="1" id="KW-1133">Transmembrane helix</keyword>
<gene>
    <name evidence="2" type="ORF">AALO17_01950</name>
</gene>
<accession>A0A140DRQ2</accession>
<proteinExistence type="predicted"/>
<dbReference type="STRING" id="1702221.AALO17_01950"/>
<evidence type="ECO:0000313" key="2">
    <source>
        <dbReference type="EMBL" id="AMK53329.1"/>
    </source>
</evidence>
<sequence>MPVTGSTIAWTTTGLFFRGMKFVYILLSFPYNIFMAADVSPGILAKTGRRRISMKKKLLAALSASAILLAGCQTDSKPVIGVAQLVDQTSLNIIQNAMLDEFEELGYKDGENVVID</sequence>
<reference evidence="2 3" key="1">
    <citation type="journal article" date="2016" name="Gut Pathog.">
        <title>Whole genome sequencing of "Faecalibaculum rodentium" ALO17, isolated from C57BL/6J laboratory mouse feces.</title>
        <authorList>
            <person name="Lim S."/>
            <person name="Chang D.H."/>
            <person name="Ahn S."/>
            <person name="Kim B.C."/>
        </authorList>
    </citation>
    <scope>NUCLEOTIDE SEQUENCE [LARGE SCALE GENOMIC DNA]</scope>
    <source>
        <strain evidence="2 3">Alo17</strain>
    </source>
</reference>
<feature type="transmembrane region" description="Helical" evidence="1">
    <location>
        <begin position="22"/>
        <end position="45"/>
    </location>
</feature>
<keyword evidence="3" id="KW-1185">Reference proteome</keyword>
<name>A0A140DRQ2_9FIRM</name>
<organism evidence="2 3">
    <name type="scientific">Faecalibaculum rodentium</name>
    <dbReference type="NCBI Taxonomy" id="1702221"/>
    <lineage>
        <taxon>Bacteria</taxon>
        <taxon>Bacillati</taxon>
        <taxon>Bacillota</taxon>
        <taxon>Erysipelotrichia</taxon>
        <taxon>Erysipelotrichales</taxon>
        <taxon>Erysipelotrichaceae</taxon>
        <taxon>Faecalibaculum</taxon>
    </lineage>
</organism>
<dbReference type="KEGG" id="fro:AALO17_01950"/>
<evidence type="ECO:0000313" key="3">
    <source>
        <dbReference type="Proteomes" id="UP000069771"/>
    </source>
</evidence>
<keyword evidence="1" id="KW-0812">Transmembrane</keyword>
<protein>
    <submittedName>
        <fullName evidence="2">Uncharacterized protein</fullName>
    </submittedName>
</protein>
<dbReference type="AlphaFoldDB" id="A0A140DRQ2"/>
<evidence type="ECO:0000256" key="1">
    <source>
        <dbReference type="SAM" id="Phobius"/>
    </source>
</evidence>
<dbReference type="Proteomes" id="UP000069771">
    <property type="component" value="Chromosome"/>
</dbReference>